<keyword evidence="7" id="KW-1005">Bacterial flagellum biogenesis</keyword>
<comment type="function">
    <text evidence="6 7">Involved in the assembly process of the P-ring formation. It may associate with FlgF on the rod constituting a structure essential for the P-ring assembly or may act as a modulator protein for the P-ring assembly.</text>
</comment>
<keyword evidence="9" id="KW-0966">Cell projection</keyword>
<keyword evidence="4 7" id="KW-0732">Signal</keyword>
<evidence type="ECO:0000259" key="8">
    <source>
        <dbReference type="SMART" id="SM00858"/>
    </source>
</evidence>
<dbReference type="Proteomes" id="UP001223547">
    <property type="component" value="Unassembled WGS sequence"/>
</dbReference>
<feature type="signal peptide" evidence="7">
    <location>
        <begin position="1"/>
        <end position="20"/>
    </location>
</feature>
<dbReference type="InterPro" id="IPR017585">
    <property type="entry name" value="SAF_FlgA"/>
</dbReference>
<evidence type="ECO:0000256" key="5">
    <source>
        <dbReference type="ARBA" id="ARBA00022764"/>
    </source>
</evidence>
<keyword evidence="5 7" id="KW-0574">Periplasm</keyword>
<keyword evidence="9" id="KW-0969">Cilium</keyword>
<accession>A0ABT7HDF5</accession>
<dbReference type="NCBIfam" id="TIGR03170">
    <property type="entry name" value="flgA_cterm"/>
    <property type="match status" value="1"/>
</dbReference>
<evidence type="ECO:0000256" key="3">
    <source>
        <dbReference type="ARBA" id="ARBA00014754"/>
    </source>
</evidence>
<dbReference type="Gene3D" id="2.30.30.760">
    <property type="match status" value="1"/>
</dbReference>
<dbReference type="Pfam" id="PF17656">
    <property type="entry name" value="ChapFlgA_N"/>
    <property type="match status" value="1"/>
</dbReference>
<evidence type="ECO:0000256" key="4">
    <source>
        <dbReference type="ARBA" id="ARBA00022729"/>
    </source>
</evidence>
<evidence type="ECO:0000313" key="10">
    <source>
        <dbReference type="Proteomes" id="UP001223547"/>
    </source>
</evidence>
<evidence type="ECO:0000256" key="2">
    <source>
        <dbReference type="ARBA" id="ARBA00010474"/>
    </source>
</evidence>
<organism evidence="9 10">
    <name type="scientific">Marinobacter albus</name>
    <dbReference type="NCBI Taxonomy" id="3030833"/>
    <lineage>
        <taxon>Bacteria</taxon>
        <taxon>Pseudomonadati</taxon>
        <taxon>Pseudomonadota</taxon>
        <taxon>Gammaproteobacteria</taxon>
        <taxon>Pseudomonadales</taxon>
        <taxon>Marinobacteraceae</taxon>
        <taxon>Marinobacter</taxon>
    </lineage>
</organism>
<evidence type="ECO:0000313" key="9">
    <source>
        <dbReference type="EMBL" id="MDK9558072.1"/>
    </source>
</evidence>
<keyword evidence="10" id="KW-1185">Reference proteome</keyword>
<dbReference type="InterPro" id="IPR013974">
    <property type="entry name" value="SAF"/>
</dbReference>
<proteinExistence type="inferred from homology"/>
<keyword evidence="9" id="KW-0282">Flagellum</keyword>
<gene>
    <name evidence="9" type="primary">flgA</name>
    <name evidence="9" type="ORF">QQF73_10605</name>
</gene>
<dbReference type="InterPro" id="IPR039246">
    <property type="entry name" value="Flagellar_FlgA"/>
</dbReference>
<reference evidence="9 10" key="1">
    <citation type="submission" date="2023-05" db="EMBL/GenBank/DDBJ databases">
        <title>Marinobacter albus sp. nov., a marine bacterium isolated from sand in a coastal intertidal zone of huludao.</title>
        <authorList>
            <person name="Deng T."/>
        </authorList>
    </citation>
    <scope>NUCLEOTIDE SEQUENCE [LARGE SCALE GENOMIC DNA]</scope>
    <source>
        <strain evidence="9 10">M216</strain>
    </source>
</reference>
<dbReference type="EMBL" id="JASSQD010000001">
    <property type="protein sequence ID" value="MDK9558072.1"/>
    <property type="molecule type" value="Genomic_DNA"/>
</dbReference>
<protein>
    <recommendedName>
        <fullName evidence="3 7">Flagella basal body P-ring formation protein FlgA</fullName>
    </recommendedName>
</protein>
<comment type="subcellular location">
    <subcellularLocation>
        <location evidence="1 7">Periplasm</location>
    </subcellularLocation>
</comment>
<dbReference type="CDD" id="cd11614">
    <property type="entry name" value="SAF_CpaB_FlgA_like"/>
    <property type="match status" value="1"/>
</dbReference>
<feature type="chain" id="PRO_5044987520" description="Flagella basal body P-ring formation protein FlgA" evidence="7">
    <location>
        <begin position="21"/>
        <end position="232"/>
    </location>
</feature>
<dbReference type="InterPro" id="IPR041231">
    <property type="entry name" value="FlgA_N"/>
</dbReference>
<evidence type="ECO:0000256" key="7">
    <source>
        <dbReference type="RuleBase" id="RU362063"/>
    </source>
</evidence>
<name>A0ABT7HDF5_9GAMM</name>
<dbReference type="PANTHER" id="PTHR36307">
    <property type="entry name" value="FLAGELLA BASAL BODY P-RING FORMATION PROTEIN FLGA"/>
    <property type="match status" value="1"/>
</dbReference>
<evidence type="ECO:0000256" key="1">
    <source>
        <dbReference type="ARBA" id="ARBA00004418"/>
    </source>
</evidence>
<comment type="caution">
    <text evidence="9">The sequence shown here is derived from an EMBL/GenBank/DDBJ whole genome shotgun (WGS) entry which is preliminary data.</text>
</comment>
<sequence length="232" mass="24720">MRITIFALFLLLTGITDASAKTTADQIEKAASRFLEAFSTQQAEEGYEVTFEAGTVDDRLSLASCEAPLAVEFTGDPWKSTHPSLQVACEGSKPWRMFVTASVSINGPALIAARPLARGERVTSDMLTTQSVVVNASRRGVMRSADDVTGMEVRRPVNRGSVITPDLLAAPDAVERGDHVMITASSGGFSVTSRGKALANASIGEQVLVENLRTARTIRANVVAPGRVEIPM</sequence>
<dbReference type="Gene3D" id="3.90.1210.10">
    <property type="entry name" value="Antifreeze-like/N-acetylneuraminic acid synthase C-terminal domain"/>
    <property type="match status" value="1"/>
</dbReference>
<feature type="domain" description="SAF" evidence="8">
    <location>
        <begin position="107"/>
        <end position="169"/>
    </location>
</feature>
<evidence type="ECO:0000256" key="6">
    <source>
        <dbReference type="ARBA" id="ARBA00025643"/>
    </source>
</evidence>
<dbReference type="SMART" id="SM00858">
    <property type="entry name" value="SAF"/>
    <property type="match status" value="1"/>
</dbReference>
<dbReference type="Pfam" id="PF13144">
    <property type="entry name" value="ChapFlgA"/>
    <property type="match status" value="1"/>
</dbReference>
<dbReference type="RefSeq" id="WP_219865498.1">
    <property type="nucleotide sequence ID" value="NZ_JASSQD010000001.1"/>
</dbReference>
<comment type="similarity">
    <text evidence="2 7">Belongs to the FlgA family.</text>
</comment>
<dbReference type="PANTHER" id="PTHR36307:SF1">
    <property type="entry name" value="FLAGELLA BASAL BODY P-RING FORMATION PROTEIN FLGA"/>
    <property type="match status" value="1"/>
</dbReference>